<organism evidence="3 4">
    <name type="scientific">Streptomyces scabiei (strain 87.22)</name>
    <dbReference type="NCBI Taxonomy" id="680198"/>
    <lineage>
        <taxon>Bacteria</taxon>
        <taxon>Bacillati</taxon>
        <taxon>Actinomycetota</taxon>
        <taxon>Actinomycetes</taxon>
        <taxon>Kitasatosporales</taxon>
        <taxon>Streptomycetaceae</taxon>
        <taxon>Streptomyces</taxon>
    </lineage>
</organism>
<evidence type="ECO:0000256" key="2">
    <source>
        <dbReference type="SAM" id="Phobius"/>
    </source>
</evidence>
<feature type="compositionally biased region" description="Basic and acidic residues" evidence="1">
    <location>
        <begin position="12"/>
        <end position="38"/>
    </location>
</feature>
<dbReference type="KEGG" id="scb:SCAB_52811"/>
<dbReference type="Pfam" id="PF06182">
    <property type="entry name" value="ABC2_membrane_6"/>
    <property type="match status" value="1"/>
</dbReference>
<accession>C9YWD0</accession>
<dbReference type="eggNOG" id="COG3694">
    <property type="taxonomic scope" value="Bacteria"/>
</dbReference>
<protein>
    <submittedName>
        <fullName evidence="3">Putative ABC transport system, transmembrane component</fullName>
    </submittedName>
</protein>
<name>C9YWD0_STRSW</name>
<gene>
    <name evidence="3" type="ordered locus">SCAB_52811</name>
</gene>
<evidence type="ECO:0000313" key="3">
    <source>
        <dbReference type="EMBL" id="CBG72316.1"/>
    </source>
</evidence>
<keyword evidence="2" id="KW-1133">Transmembrane helix</keyword>
<sequence>MTMTVNQANHGTAHDGTAHDGAAHDGAAHDGTAHDGTARHGTAPHEAVPPRTPPHGPAHAWRVVWRITRLNFKARLEYRGEFLMNVAVGAIWQVSIVVFASVLLTRFPGLGGWSSSDVLLIASMRMLAHGLYVLFLGRVQYMQVLVQEGIVDPCLIRPMPVYRQVQLAFFPVNAIGDLVVAAGLFVAALQRSSLDWTAGRIAYVLAGVAGGMLVEAALFTALAAAALHFPATAYWSQWLEELMGTFGSYPLSILPRAVSAAFTFVVPLAFIAYFPAGVLTGHGDAMGVPEVLAVASPFIGLTAFVLSRLLWNWSLSRYTGVNG</sequence>
<dbReference type="GeneID" id="24313579"/>
<dbReference type="AlphaFoldDB" id="C9YWD0"/>
<dbReference type="Proteomes" id="UP000001444">
    <property type="component" value="Chromosome"/>
</dbReference>
<evidence type="ECO:0000256" key="1">
    <source>
        <dbReference type="SAM" id="MobiDB-lite"/>
    </source>
</evidence>
<dbReference type="STRING" id="680198.SCAB_52811"/>
<evidence type="ECO:0000313" key="4">
    <source>
        <dbReference type="Proteomes" id="UP000001444"/>
    </source>
</evidence>
<dbReference type="EMBL" id="FN554889">
    <property type="protein sequence ID" value="CBG72316.1"/>
    <property type="molecule type" value="Genomic_DNA"/>
</dbReference>
<reference evidence="3 4" key="1">
    <citation type="journal article" date="2010" name="Mol. Plant Microbe Interact.">
        <title>Streptomyces scabies 87-22 contains a coronafacic acid-like biosynthetic cluster that contributes to plant-microbe interactions.</title>
        <authorList>
            <person name="Bignell D.R."/>
            <person name="Seipke R.F."/>
            <person name="Huguet-Tapia J.C."/>
            <person name="Chambers A.H."/>
            <person name="Parry R.J."/>
            <person name="Loria R."/>
        </authorList>
    </citation>
    <scope>NUCLEOTIDE SEQUENCE [LARGE SCALE GENOMIC DNA]</scope>
    <source>
        <strain evidence="3 4">87.22</strain>
    </source>
</reference>
<feature type="transmembrane region" description="Helical" evidence="2">
    <location>
        <begin position="291"/>
        <end position="311"/>
    </location>
</feature>
<feature type="transmembrane region" description="Helical" evidence="2">
    <location>
        <begin position="117"/>
        <end position="135"/>
    </location>
</feature>
<feature type="transmembrane region" description="Helical" evidence="2">
    <location>
        <begin position="167"/>
        <end position="189"/>
    </location>
</feature>
<feature type="transmembrane region" description="Helical" evidence="2">
    <location>
        <begin position="257"/>
        <end position="279"/>
    </location>
</feature>
<keyword evidence="2 3" id="KW-0812">Transmembrane</keyword>
<proteinExistence type="predicted"/>
<dbReference type="PANTHER" id="PTHR36833:SF1">
    <property type="entry name" value="INTEGRAL MEMBRANE TRANSPORT PROTEIN"/>
    <property type="match status" value="1"/>
</dbReference>
<dbReference type="PANTHER" id="PTHR36833">
    <property type="entry name" value="SLR0610 PROTEIN-RELATED"/>
    <property type="match status" value="1"/>
</dbReference>
<feature type="transmembrane region" description="Helical" evidence="2">
    <location>
        <begin position="82"/>
        <end position="105"/>
    </location>
</feature>
<keyword evidence="2" id="KW-0472">Membrane</keyword>
<feature type="transmembrane region" description="Helical" evidence="2">
    <location>
        <begin position="201"/>
        <end position="229"/>
    </location>
</feature>
<dbReference type="InterPro" id="IPR010390">
    <property type="entry name" value="ABC-2_transporter-like"/>
</dbReference>
<dbReference type="RefSeq" id="WP_013002895.1">
    <property type="nucleotide sequence ID" value="NC_013929.1"/>
</dbReference>
<keyword evidence="4" id="KW-1185">Reference proteome</keyword>
<feature type="region of interest" description="Disordered" evidence="1">
    <location>
        <begin position="1"/>
        <end position="55"/>
    </location>
</feature>
<dbReference type="HOGENOM" id="CLU_071040_1_0_11"/>